<feature type="domain" description="HTH myb-type" evidence="9">
    <location>
        <begin position="196"/>
        <end position="251"/>
    </location>
</feature>
<feature type="region of interest" description="Disordered" evidence="7">
    <location>
        <begin position="328"/>
        <end position="347"/>
    </location>
</feature>
<dbReference type="SMART" id="SM00717">
    <property type="entry name" value="SANT"/>
    <property type="match status" value="2"/>
</dbReference>
<dbReference type="SUPFAM" id="SSF46689">
    <property type="entry name" value="Homeodomain-like"/>
    <property type="match status" value="1"/>
</dbReference>
<keyword evidence="3" id="KW-0805">Transcription regulation</keyword>
<keyword evidence="4" id="KW-0238">DNA-binding</keyword>
<dbReference type="AlphaFoldDB" id="A0AAP0MQJ9"/>
<dbReference type="PANTHER" id="PTHR45614">
    <property type="entry name" value="MYB PROTEIN-RELATED"/>
    <property type="match status" value="1"/>
</dbReference>
<dbReference type="InterPro" id="IPR009057">
    <property type="entry name" value="Homeodomain-like_sf"/>
</dbReference>
<keyword evidence="5" id="KW-0804">Transcription</keyword>
<dbReference type="GO" id="GO:0000978">
    <property type="term" value="F:RNA polymerase II cis-regulatory region sequence-specific DNA binding"/>
    <property type="evidence" value="ECO:0007669"/>
    <property type="project" value="TreeGrafter"/>
</dbReference>
<feature type="domain" description="Myb-like" evidence="8">
    <location>
        <begin position="196"/>
        <end position="247"/>
    </location>
</feature>
<evidence type="ECO:0000256" key="1">
    <source>
        <dbReference type="ARBA" id="ARBA00004123"/>
    </source>
</evidence>
<evidence type="ECO:0000256" key="6">
    <source>
        <dbReference type="ARBA" id="ARBA00023242"/>
    </source>
</evidence>
<dbReference type="Pfam" id="PF13921">
    <property type="entry name" value="Myb_DNA-bind_6"/>
    <property type="match status" value="1"/>
</dbReference>
<evidence type="ECO:0000256" key="3">
    <source>
        <dbReference type="ARBA" id="ARBA00023015"/>
    </source>
</evidence>
<evidence type="ECO:0000259" key="8">
    <source>
        <dbReference type="PROSITE" id="PS50090"/>
    </source>
</evidence>
<feature type="domain" description="Myb-like" evidence="8">
    <location>
        <begin position="248"/>
        <end position="298"/>
    </location>
</feature>
<dbReference type="PANTHER" id="PTHR45614:SF273">
    <property type="entry name" value="MYB DOMAIN PROTEIN 100-RELATED"/>
    <property type="match status" value="1"/>
</dbReference>
<dbReference type="PROSITE" id="PS51294">
    <property type="entry name" value="HTH_MYB"/>
    <property type="match status" value="2"/>
</dbReference>
<feature type="domain" description="HTH myb-type" evidence="9">
    <location>
        <begin position="252"/>
        <end position="302"/>
    </location>
</feature>
<evidence type="ECO:0000259" key="9">
    <source>
        <dbReference type="PROSITE" id="PS51294"/>
    </source>
</evidence>
<dbReference type="PROSITE" id="PS50090">
    <property type="entry name" value="MYB_LIKE"/>
    <property type="match status" value="2"/>
</dbReference>
<dbReference type="InterPro" id="IPR001005">
    <property type="entry name" value="SANT/Myb"/>
</dbReference>
<dbReference type="CDD" id="cd00167">
    <property type="entry name" value="SANT"/>
    <property type="match status" value="2"/>
</dbReference>
<dbReference type="Proteomes" id="UP001428341">
    <property type="component" value="Unassembled WGS sequence"/>
</dbReference>
<keyword evidence="6" id="KW-0539">Nucleus</keyword>
<protein>
    <submittedName>
        <fullName evidence="10">Uncharacterized protein</fullName>
    </submittedName>
</protein>
<dbReference type="GO" id="GO:0005634">
    <property type="term" value="C:nucleus"/>
    <property type="evidence" value="ECO:0007669"/>
    <property type="project" value="UniProtKB-SubCell"/>
</dbReference>
<dbReference type="InterPro" id="IPR017930">
    <property type="entry name" value="Myb_dom"/>
</dbReference>
<dbReference type="FunFam" id="1.10.10.60:FF:000381">
    <property type="entry name" value="Transcription factor MYB119"/>
    <property type="match status" value="1"/>
</dbReference>
<evidence type="ECO:0000256" key="5">
    <source>
        <dbReference type="ARBA" id="ARBA00023163"/>
    </source>
</evidence>
<dbReference type="EMBL" id="JBCGBO010000002">
    <property type="protein sequence ID" value="KAK9221430.1"/>
    <property type="molecule type" value="Genomic_DNA"/>
</dbReference>
<evidence type="ECO:0000256" key="7">
    <source>
        <dbReference type="SAM" id="MobiDB-lite"/>
    </source>
</evidence>
<evidence type="ECO:0000313" key="10">
    <source>
        <dbReference type="EMBL" id="KAK9221430.1"/>
    </source>
</evidence>
<reference evidence="10 11" key="1">
    <citation type="submission" date="2024-05" db="EMBL/GenBank/DDBJ databases">
        <title>Haplotype-resolved chromosome-level genome assembly of Huyou (Citrus changshanensis).</title>
        <authorList>
            <person name="Miao C."/>
            <person name="Chen W."/>
            <person name="Wu Y."/>
            <person name="Wang L."/>
            <person name="Zhao S."/>
            <person name="Grierson D."/>
            <person name="Xu C."/>
            <person name="Chen K."/>
        </authorList>
    </citation>
    <scope>NUCLEOTIDE SEQUENCE [LARGE SCALE GENOMIC DNA]</scope>
    <source>
        <strain evidence="10">01-14</strain>
        <tissue evidence="10">Leaf</tissue>
    </source>
</reference>
<accession>A0AAP0MQJ9</accession>
<keyword evidence="2" id="KW-0677">Repeat</keyword>
<dbReference type="InterPro" id="IPR050560">
    <property type="entry name" value="MYB_TF"/>
</dbReference>
<evidence type="ECO:0000256" key="2">
    <source>
        <dbReference type="ARBA" id="ARBA00022737"/>
    </source>
</evidence>
<gene>
    <name evidence="10" type="ORF">WN944_009856</name>
</gene>
<dbReference type="GO" id="GO:0000981">
    <property type="term" value="F:DNA-binding transcription factor activity, RNA polymerase II-specific"/>
    <property type="evidence" value="ECO:0007669"/>
    <property type="project" value="TreeGrafter"/>
</dbReference>
<organism evidence="10 11">
    <name type="scientific">Citrus x changshan-huyou</name>
    <dbReference type="NCBI Taxonomy" id="2935761"/>
    <lineage>
        <taxon>Eukaryota</taxon>
        <taxon>Viridiplantae</taxon>
        <taxon>Streptophyta</taxon>
        <taxon>Embryophyta</taxon>
        <taxon>Tracheophyta</taxon>
        <taxon>Spermatophyta</taxon>
        <taxon>Magnoliopsida</taxon>
        <taxon>eudicotyledons</taxon>
        <taxon>Gunneridae</taxon>
        <taxon>Pentapetalae</taxon>
        <taxon>rosids</taxon>
        <taxon>malvids</taxon>
        <taxon>Sapindales</taxon>
        <taxon>Rutaceae</taxon>
        <taxon>Aurantioideae</taxon>
        <taxon>Citrus</taxon>
    </lineage>
</organism>
<dbReference type="Gene3D" id="1.10.10.60">
    <property type="entry name" value="Homeodomain-like"/>
    <property type="match status" value="2"/>
</dbReference>
<keyword evidence="11" id="KW-1185">Reference proteome</keyword>
<evidence type="ECO:0000256" key="4">
    <source>
        <dbReference type="ARBA" id="ARBA00023125"/>
    </source>
</evidence>
<comment type="subcellular location">
    <subcellularLocation>
        <location evidence="1">Nucleus</location>
    </subcellularLocation>
</comment>
<proteinExistence type="predicted"/>
<dbReference type="FunFam" id="1.10.10.60:FF:000010">
    <property type="entry name" value="Transcriptional activator Myb isoform A"/>
    <property type="match status" value="1"/>
</dbReference>
<evidence type="ECO:0000313" key="11">
    <source>
        <dbReference type="Proteomes" id="UP001428341"/>
    </source>
</evidence>
<sequence length="461" mass="52504">MELDSSFRDDNPFISSLFSDNLFKSDLGNGFSSLENPSSKGIFFHSHRNNHDYGLISESTFSNPHHLNRFTIEGSSKNPPLGISTMSFDPLKGYSNGFLGTESAYTATPLVLNSTNDVLHGPERRRFWDYSQNFSAHPKPETPNFQPILMNFQDYESSSAKLPDEVSCVTGENAYNQDQKRNKRIPVKRERKLPKKNNIIKGQWTPQEDRMLIRLVAQHGTKKWSVIAKAMTGRVGKQCRERWYNHLKPDIKKEAWSEEEDMILIQAHKEVGNRWAEIARRLTGRTENTIKNHWNATKRRQQSKRKHKETAARSTLLQNYIKNVTARKNNKSNKGINAAPDQDNSANFDDAVVNADNNMMMMPTSSQSQLGITSNFASSLVDQWRQVPVYGHHIEAAIGRLSYENGGGYNFGSSVLDEMPSAGSTVESNFEFEMALEIDSNYMPEEVKREMELMEMAYKGL</sequence>
<name>A0AAP0MQJ9_9ROSI</name>
<comment type="caution">
    <text evidence="10">The sequence shown here is derived from an EMBL/GenBank/DDBJ whole genome shotgun (WGS) entry which is preliminary data.</text>
</comment>